<dbReference type="Gene3D" id="3.40.50.1010">
    <property type="entry name" value="5'-nuclease"/>
    <property type="match status" value="1"/>
</dbReference>
<dbReference type="SUPFAM" id="SSF88723">
    <property type="entry name" value="PIN domain-like"/>
    <property type="match status" value="1"/>
</dbReference>
<dbReference type="Pfam" id="PF01850">
    <property type="entry name" value="PIN"/>
    <property type="match status" value="1"/>
</dbReference>
<dbReference type="PANTHER" id="PTHR36173">
    <property type="entry name" value="RIBONUCLEASE VAPC16-RELATED"/>
    <property type="match status" value="1"/>
</dbReference>
<reference evidence="3" key="1">
    <citation type="submission" date="2016-10" db="EMBL/GenBank/DDBJ databases">
        <title>Comparative genomics uncovers the prolific and rare metabolic potential of the cyanobacterial genus Moorea.</title>
        <authorList>
            <person name="Leao T."/>
            <person name="Castelao G."/>
            <person name="Korobeynikov A."/>
            <person name="Monroe E.A."/>
            <person name="Podell S."/>
            <person name="Glukhov E."/>
            <person name="Allen E."/>
            <person name="Gerwick W.H."/>
            <person name="Gerwick L."/>
        </authorList>
    </citation>
    <scope>NUCLEOTIDE SEQUENCE [LARGE SCALE GENOMIC DNA]</scope>
    <source>
        <strain evidence="3">JHB</strain>
    </source>
</reference>
<dbReference type="InterPro" id="IPR029060">
    <property type="entry name" value="PIN-like_dom_sf"/>
</dbReference>
<gene>
    <name evidence="2" type="ORF">BJP36_04470</name>
</gene>
<name>A0A1D9FV76_MOOP1</name>
<evidence type="ECO:0000313" key="2">
    <source>
        <dbReference type="EMBL" id="AOY79279.1"/>
    </source>
</evidence>
<protein>
    <submittedName>
        <fullName evidence="2">Type II toxin-antitoxin system VapC family toxin</fullName>
    </submittedName>
</protein>
<dbReference type="EMBL" id="CP017708">
    <property type="protein sequence ID" value="AOY79279.1"/>
    <property type="molecule type" value="Genomic_DNA"/>
</dbReference>
<accession>A0A1D9FV76</accession>
<evidence type="ECO:0000313" key="3">
    <source>
        <dbReference type="Proteomes" id="UP000176944"/>
    </source>
</evidence>
<evidence type="ECO:0000259" key="1">
    <source>
        <dbReference type="Pfam" id="PF01850"/>
    </source>
</evidence>
<sequence length="128" mass="14898">MQALLDTNAFLWWAADDPRLSATARETIQDPDNEIFFSVASAWEIIIKTRIGKLTLPESPESYIPTRVDYYCFQILPIEIKHVLQIWELDSHHKDPFDRLLIAQSQVENLPIITKDAKISLYDVDILW</sequence>
<dbReference type="InterPro" id="IPR052919">
    <property type="entry name" value="TA_system_RNase"/>
</dbReference>
<dbReference type="InterPro" id="IPR041705">
    <property type="entry name" value="PIN_Sll0205"/>
</dbReference>
<organism evidence="2 3">
    <name type="scientific">Moorena producens (strain JHB)</name>
    <dbReference type="NCBI Taxonomy" id="1454205"/>
    <lineage>
        <taxon>Bacteria</taxon>
        <taxon>Bacillati</taxon>
        <taxon>Cyanobacteriota</taxon>
        <taxon>Cyanophyceae</taxon>
        <taxon>Coleofasciculales</taxon>
        <taxon>Coleofasciculaceae</taxon>
        <taxon>Moorena</taxon>
    </lineage>
</organism>
<feature type="domain" description="PIN" evidence="1">
    <location>
        <begin position="4"/>
        <end position="121"/>
    </location>
</feature>
<dbReference type="AlphaFoldDB" id="A0A1D9FV76"/>
<proteinExistence type="predicted"/>
<dbReference type="CDD" id="cd09872">
    <property type="entry name" value="PIN_Sll0205-like"/>
    <property type="match status" value="1"/>
</dbReference>
<dbReference type="InterPro" id="IPR002716">
    <property type="entry name" value="PIN_dom"/>
</dbReference>
<dbReference type="Proteomes" id="UP000176944">
    <property type="component" value="Chromosome"/>
</dbReference>
<dbReference type="PANTHER" id="PTHR36173:SF2">
    <property type="entry name" value="RIBONUCLEASE VAPC16"/>
    <property type="match status" value="1"/>
</dbReference>